<evidence type="ECO:0000259" key="7">
    <source>
        <dbReference type="Pfam" id="PF00144"/>
    </source>
</evidence>
<dbReference type="Gene3D" id="3.40.710.10">
    <property type="entry name" value="DD-peptidase/beta-lactamase superfamily"/>
    <property type="match status" value="1"/>
</dbReference>
<evidence type="ECO:0000313" key="8">
    <source>
        <dbReference type="EMBL" id="NHZ41143.1"/>
    </source>
</evidence>
<dbReference type="PROSITE" id="PS00336">
    <property type="entry name" value="BETA_LACTAMASE_C"/>
    <property type="match status" value="1"/>
</dbReference>
<dbReference type="Proteomes" id="UP000819052">
    <property type="component" value="Unassembled WGS sequence"/>
</dbReference>
<comment type="similarity">
    <text evidence="2 6">Belongs to the class-C beta-lactamase family.</text>
</comment>
<comment type="caution">
    <text evidence="8">The sequence shown here is derived from an EMBL/GenBank/DDBJ whole genome shotgun (WGS) entry which is preliminary data.</text>
</comment>
<sequence length="401" mass="42652">MVPHCIDPPHQKGSIALFTSPKTSTLGIALIAACCAPLASRAADDNARLRAIVDKAIRPIMAEHDVPGMAVAVTVGGKAYFFNYGLASVKDQTPVSEATLFELGSVSKTLTATLASYALASGKLSLDAHPSAYMAQLKGSDIDKASVLNLGTYSAGGLPLQFPEDIKDAQMADYFQQWKAQAAPGTQRRYSNPSLGLFGHVTALALGSDFDEAMTQLFAQLGLTSSYLRVPAGAVANQAWGYDEHNQARRMDPGVLAAPTYGVRSSSADMIRFMQVNIAPDQLGEPVRRAVQGTHVGYFQVGAMVQGLGWEQYPWPVSLKRLQAGNSRGMIMEANAARRISAPKVPSAPTLFNKTGSTGGFGNYVGFVPAKKIAIVILANKNYPISDRVKAGHAILERLAP</sequence>
<evidence type="ECO:0000256" key="6">
    <source>
        <dbReference type="RuleBase" id="RU361140"/>
    </source>
</evidence>
<dbReference type="InterPro" id="IPR058136">
    <property type="entry name" value="AmpC"/>
</dbReference>
<feature type="domain" description="Beta-lactamase-related" evidence="7">
    <location>
        <begin position="53"/>
        <end position="398"/>
    </location>
</feature>
<organism evidence="8 9">
    <name type="scientific">Massilia aquatica</name>
    <dbReference type="NCBI Taxonomy" id="2609000"/>
    <lineage>
        <taxon>Bacteria</taxon>
        <taxon>Pseudomonadati</taxon>
        <taxon>Pseudomonadota</taxon>
        <taxon>Betaproteobacteria</taxon>
        <taxon>Burkholderiales</taxon>
        <taxon>Oxalobacteraceae</taxon>
        <taxon>Telluria group</taxon>
        <taxon>Massilia</taxon>
    </lineage>
</organism>
<dbReference type="InterPro" id="IPR001586">
    <property type="entry name" value="Beta-lactam_class-C_AS"/>
</dbReference>
<keyword evidence="4 6" id="KW-0378">Hydrolase</keyword>
<dbReference type="PANTHER" id="PTHR46825">
    <property type="entry name" value="D-ALANYL-D-ALANINE-CARBOXYPEPTIDASE/ENDOPEPTIDASE AMPH"/>
    <property type="match status" value="1"/>
</dbReference>
<evidence type="ECO:0000256" key="2">
    <source>
        <dbReference type="ARBA" id="ARBA00007840"/>
    </source>
</evidence>
<dbReference type="InterPro" id="IPR050491">
    <property type="entry name" value="AmpC-like"/>
</dbReference>
<evidence type="ECO:0000313" key="9">
    <source>
        <dbReference type="Proteomes" id="UP000819052"/>
    </source>
</evidence>
<keyword evidence="5 6" id="KW-0046">Antibiotic resistance</keyword>
<proteinExistence type="inferred from homology"/>
<reference evidence="8 9" key="1">
    <citation type="submission" date="2019-09" db="EMBL/GenBank/DDBJ databases">
        <title>Taxonomy of Antarctic Massilia spp.: description of Massilia rubra sp. nov., Massilia aquatica sp. nov., Massilia mucilaginosa sp. nov., Massilia frigida sp. nov. isolated from streams, lakes and regoliths.</title>
        <authorList>
            <person name="Holochova P."/>
            <person name="Sedlacek I."/>
            <person name="Kralova S."/>
            <person name="Maslanova I."/>
            <person name="Busse H.-J."/>
            <person name="Stankova E."/>
            <person name="Vrbovska V."/>
            <person name="Kovarovic V."/>
            <person name="Bartak M."/>
            <person name="Svec P."/>
            <person name="Pantucek R."/>
        </authorList>
    </citation>
    <scope>NUCLEOTIDE SEQUENCE [LARGE SCALE GENOMIC DNA]</scope>
    <source>
        <strain evidence="8 9">CCM 8693</strain>
    </source>
</reference>
<accession>A0ABX0M1W1</accession>
<evidence type="ECO:0000256" key="3">
    <source>
        <dbReference type="ARBA" id="ARBA00012865"/>
    </source>
</evidence>
<dbReference type="InterPro" id="IPR012338">
    <property type="entry name" value="Beta-lactam/transpept-like"/>
</dbReference>
<dbReference type="EMBL" id="VVIW01000006">
    <property type="protein sequence ID" value="NHZ41143.1"/>
    <property type="molecule type" value="Genomic_DNA"/>
</dbReference>
<dbReference type="Pfam" id="PF00144">
    <property type="entry name" value="Beta-lactamase"/>
    <property type="match status" value="1"/>
</dbReference>
<comment type="catalytic activity">
    <reaction evidence="1 6">
        <text>a beta-lactam + H2O = a substituted beta-amino acid</text>
        <dbReference type="Rhea" id="RHEA:20401"/>
        <dbReference type="ChEBI" id="CHEBI:15377"/>
        <dbReference type="ChEBI" id="CHEBI:35627"/>
        <dbReference type="ChEBI" id="CHEBI:140347"/>
        <dbReference type="EC" id="3.5.2.6"/>
    </reaction>
</comment>
<keyword evidence="9" id="KW-1185">Reference proteome</keyword>
<evidence type="ECO:0000256" key="5">
    <source>
        <dbReference type="ARBA" id="ARBA00023251"/>
    </source>
</evidence>
<dbReference type="PANTHER" id="PTHR46825:SF8">
    <property type="entry name" value="BETA-LACTAMASE-RELATED"/>
    <property type="match status" value="1"/>
</dbReference>
<protein>
    <recommendedName>
        <fullName evidence="3 6">Beta-lactamase</fullName>
        <ecNumber evidence="3 6">3.5.2.6</ecNumber>
    </recommendedName>
</protein>
<name>A0ABX0M1W1_9BURK</name>
<evidence type="ECO:0000256" key="1">
    <source>
        <dbReference type="ARBA" id="ARBA00001526"/>
    </source>
</evidence>
<dbReference type="EC" id="3.5.2.6" evidence="3 6"/>
<evidence type="ECO:0000256" key="4">
    <source>
        <dbReference type="ARBA" id="ARBA00022801"/>
    </source>
</evidence>
<dbReference type="NCBIfam" id="NF033085">
    <property type="entry name" value="bla_class_C"/>
    <property type="match status" value="1"/>
</dbReference>
<gene>
    <name evidence="8" type="ORF">F1609_13400</name>
</gene>
<dbReference type="SUPFAM" id="SSF56601">
    <property type="entry name" value="beta-lactamase/transpeptidase-like"/>
    <property type="match status" value="1"/>
</dbReference>
<dbReference type="InterPro" id="IPR001466">
    <property type="entry name" value="Beta-lactam-related"/>
</dbReference>